<gene>
    <name evidence="1" type="ORF">LAESUDRAFT_759122</name>
</gene>
<dbReference type="Proteomes" id="UP000076871">
    <property type="component" value="Unassembled WGS sequence"/>
</dbReference>
<accession>A0A165EAP2</accession>
<dbReference type="RefSeq" id="XP_040764346.1">
    <property type="nucleotide sequence ID" value="XM_040912553.1"/>
</dbReference>
<reference evidence="1 2" key="1">
    <citation type="journal article" date="2016" name="Mol. Biol. Evol.">
        <title>Comparative Genomics of Early-Diverging Mushroom-Forming Fungi Provides Insights into the Origins of Lignocellulose Decay Capabilities.</title>
        <authorList>
            <person name="Nagy L.G."/>
            <person name="Riley R."/>
            <person name="Tritt A."/>
            <person name="Adam C."/>
            <person name="Daum C."/>
            <person name="Floudas D."/>
            <person name="Sun H."/>
            <person name="Yadav J.S."/>
            <person name="Pangilinan J."/>
            <person name="Larsson K.H."/>
            <person name="Matsuura K."/>
            <person name="Barry K."/>
            <person name="Labutti K."/>
            <person name="Kuo R."/>
            <person name="Ohm R.A."/>
            <person name="Bhattacharya S.S."/>
            <person name="Shirouzu T."/>
            <person name="Yoshinaga Y."/>
            <person name="Martin F.M."/>
            <person name="Grigoriev I.V."/>
            <person name="Hibbett D.S."/>
        </authorList>
    </citation>
    <scope>NUCLEOTIDE SEQUENCE [LARGE SCALE GENOMIC DNA]</scope>
    <source>
        <strain evidence="1 2">93-53</strain>
    </source>
</reference>
<dbReference type="InParanoid" id="A0A165EAP2"/>
<sequence length="133" mass="14492">MTVATFSKQTLGMTLGMTGIVEDNKKVEQRQALRTSGLSQQSRKIVTELRGEDLPPDHSGMNIEDVLMNIQQEGGGEDADWEDEPADESFIHALRDIMGSRCIAIIVRGLLHTYILPGGENDGTKMLGHGVNG</sequence>
<protein>
    <submittedName>
        <fullName evidence="1">Uncharacterized protein</fullName>
    </submittedName>
</protein>
<name>A0A165EAP2_9APHY</name>
<keyword evidence="2" id="KW-1185">Reference proteome</keyword>
<organism evidence="1 2">
    <name type="scientific">Laetiporus sulphureus 93-53</name>
    <dbReference type="NCBI Taxonomy" id="1314785"/>
    <lineage>
        <taxon>Eukaryota</taxon>
        <taxon>Fungi</taxon>
        <taxon>Dikarya</taxon>
        <taxon>Basidiomycota</taxon>
        <taxon>Agaricomycotina</taxon>
        <taxon>Agaricomycetes</taxon>
        <taxon>Polyporales</taxon>
        <taxon>Laetiporus</taxon>
    </lineage>
</organism>
<dbReference type="GeneID" id="63829581"/>
<proteinExistence type="predicted"/>
<dbReference type="AlphaFoldDB" id="A0A165EAP2"/>
<evidence type="ECO:0000313" key="2">
    <source>
        <dbReference type="Proteomes" id="UP000076871"/>
    </source>
</evidence>
<evidence type="ECO:0000313" key="1">
    <source>
        <dbReference type="EMBL" id="KZT06606.1"/>
    </source>
</evidence>
<dbReference type="EMBL" id="KV427623">
    <property type="protein sequence ID" value="KZT06606.1"/>
    <property type="molecule type" value="Genomic_DNA"/>
</dbReference>